<evidence type="ECO:0000313" key="2">
    <source>
        <dbReference type="EMBL" id="MST61682.1"/>
    </source>
</evidence>
<evidence type="ECO:0000259" key="1">
    <source>
        <dbReference type="Pfam" id="PF07728"/>
    </source>
</evidence>
<dbReference type="Gene3D" id="3.40.50.300">
    <property type="entry name" value="P-loop containing nucleotide triphosphate hydrolases"/>
    <property type="match status" value="1"/>
</dbReference>
<name>A0A6N7XBK8_9FIRM</name>
<sequence length="312" mass="35147">MKDFLLKQGVPEKLLIELDQFKKYYKVDESVAGRVPSPRYKYYGGEVLSKSIAALLSGYNILLTGPKATGKNVLSENLAFLFGRPLWNISMNITSDSGSLLGSDTFVNNEVVLRKGPVYSASEYGGFAVFDEINMAKNDSLSVIYSALDYRRIIDVPGYSKLDMHEATRFIGTMNYGYIGTKELNEALVSRFLVIDVPTISEDNFKLILENEFDLNEEFLGLFTKLFMDLQTKSLNAEISSKSVDMRGLLSSIETMKHGLTARQALDMGVVNKTFDSYEREVVEDVINTLFGKDVSYKEVFKNVDQKIVDFY</sequence>
<reference evidence="2 3" key="1">
    <citation type="submission" date="2019-08" db="EMBL/GenBank/DDBJ databases">
        <title>In-depth cultivation of the pig gut microbiome towards novel bacterial diversity and tailored functional studies.</title>
        <authorList>
            <person name="Wylensek D."/>
            <person name="Hitch T.C.A."/>
            <person name="Clavel T."/>
        </authorList>
    </citation>
    <scope>NUCLEOTIDE SEQUENCE [LARGE SCALE GENOMIC DNA]</scope>
    <source>
        <strain evidence="2 3">WCA-SAB-591-4A-A</strain>
    </source>
</reference>
<protein>
    <submittedName>
        <fullName evidence="2">MoxR family ATPase</fullName>
    </submittedName>
</protein>
<dbReference type="EMBL" id="VUNE01000001">
    <property type="protein sequence ID" value="MST61682.1"/>
    <property type="molecule type" value="Genomic_DNA"/>
</dbReference>
<dbReference type="PANTHER" id="PTHR42759:SF1">
    <property type="entry name" value="MAGNESIUM-CHELATASE SUBUNIT CHLD"/>
    <property type="match status" value="1"/>
</dbReference>
<organism evidence="2 3">
    <name type="scientific">Peptostreptococcus porci</name>
    <dbReference type="NCBI Taxonomy" id="2652282"/>
    <lineage>
        <taxon>Bacteria</taxon>
        <taxon>Bacillati</taxon>
        <taxon>Bacillota</taxon>
        <taxon>Clostridia</taxon>
        <taxon>Peptostreptococcales</taxon>
        <taxon>Peptostreptococcaceae</taxon>
        <taxon>Peptostreptococcus</taxon>
    </lineage>
</organism>
<dbReference type="GO" id="GO:0005524">
    <property type="term" value="F:ATP binding"/>
    <property type="evidence" value="ECO:0007669"/>
    <property type="project" value="InterPro"/>
</dbReference>
<feature type="domain" description="ATPase dynein-related AAA" evidence="1">
    <location>
        <begin position="60"/>
        <end position="192"/>
    </location>
</feature>
<dbReference type="Proteomes" id="UP000440713">
    <property type="component" value="Unassembled WGS sequence"/>
</dbReference>
<dbReference type="InterPro" id="IPR011704">
    <property type="entry name" value="ATPase_dyneun-rel_AAA"/>
</dbReference>
<keyword evidence="3" id="KW-1185">Reference proteome</keyword>
<dbReference type="AlphaFoldDB" id="A0A6N7XBK8"/>
<dbReference type="GO" id="GO:0016887">
    <property type="term" value="F:ATP hydrolysis activity"/>
    <property type="evidence" value="ECO:0007669"/>
    <property type="project" value="InterPro"/>
</dbReference>
<dbReference type="Pfam" id="PF07728">
    <property type="entry name" value="AAA_5"/>
    <property type="match status" value="1"/>
</dbReference>
<dbReference type="InterPro" id="IPR050764">
    <property type="entry name" value="CbbQ/NirQ/NorQ/GpvN"/>
</dbReference>
<dbReference type="PANTHER" id="PTHR42759">
    <property type="entry name" value="MOXR FAMILY PROTEIN"/>
    <property type="match status" value="1"/>
</dbReference>
<proteinExistence type="predicted"/>
<dbReference type="InterPro" id="IPR027417">
    <property type="entry name" value="P-loop_NTPase"/>
</dbReference>
<accession>A0A6N7XBK8</accession>
<dbReference type="SUPFAM" id="SSF52540">
    <property type="entry name" value="P-loop containing nucleoside triphosphate hydrolases"/>
    <property type="match status" value="1"/>
</dbReference>
<comment type="caution">
    <text evidence="2">The sequence shown here is derived from an EMBL/GenBank/DDBJ whole genome shotgun (WGS) entry which is preliminary data.</text>
</comment>
<gene>
    <name evidence="2" type="ORF">FYJ71_01670</name>
</gene>
<dbReference type="RefSeq" id="WP_154537076.1">
    <property type="nucleotide sequence ID" value="NZ_JAQYHJ010000063.1"/>
</dbReference>
<evidence type="ECO:0000313" key="3">
    <source>
        <dbReference type="Proteomes" id="UP000440713"/>
    </source>
</evidence>